<dbReference type="Gene3D" id="2.60.120.330">
    <property type="entry name" value="B-lactam Antibiotic, Isopenicillin N Synthase, Chain"/>
    <property type="match status" value="1"/>
</dbReference>
<dbReference type="Proteomes" id="UP000008206">
    <property type="component" value="Plasmid Cy782201"/>
</dbReference>
<proteinExistence type="predicted"/>
<dbReference type="Pfam" id="PF05118">
    <property type="entry name" value="Asp_Arg_Hydrox"/>
    <property type="match status" value="1"/>
</dbReference>
<accession>E0UL42</accession>
<dbReference type="AlphaFoldDB" id="E0UL42"/>
<dbReference type="InterPro" id="IPR027443">
    <property type="entry name" value="IPNS-like_sf"/>
</dbReference>
<dbReference type="SUPFAM" id="SSF51197">
    <property type="entry name" value="Clavaminate synthase-like"/>
    <property type="match status" value="1"/>
</dbReference>
<dbReference type="HOGENOM" id="CLU_993268_0_0_3"/>
<gene>
    <name evidence="2" type="ordered locus">Cyan7822_5817</name>
</gene>
<feature type="domain" description="Aspartyl/asparaginy/proline hydroxylase" evidence="1">
    <location>
        <begin position="80"/>
        <end position="187"/>
    </location>
</feature>
<evidence type="ECO:0000313" key="3">
    <source>
        <dbReference type="Proteomes" id="UP000008206"/>
    </source>
</evidence>
<sequence length="309" mass="35886">MQQNYSVNQFKNFSELLSIVSQVKKLPPTIINQMRQEIEEADLDWQNSSYSEYISGDFLSISLLSHDGDSANTIIRDCTPKPTAALNQLPETKRFLEQCGLDLMWVRLNLLKSDAFFVEHKDYSELDDKPRLRLHIPIKTNPESYIVLSGYRIHLHENAIWKLNPADAVHGAINNGSYRIHLLLDCYINDNLKALLTSESLNKHSLKELQSPSGKEYEKIMEGALKVYQQGFKKEAEALLLKTFYNFKQPEGTSLDLVMCMYQRLGLHKEADIWRKRKERFLYQESLKNVLTELNQYKNTKLKALQKLN</sequence>
<organism evidence="2 3">
    <name type="scientific">Gloeothece verrucosa (strain PCC 7822)</name>
    <name type="common">Cyanothece sp. (strain PCC 7822)</name>
    <dbReference type="NCBI Taxonomy" id="497965"/>
    <lineage>
        <taxon>Bacteria</taxon>
        <taxon>Bacillati</taxon>
        <taxon>Cyanobacteriota</taxon>
        <taxon>Cyanophyceae</taxon>
        <taxon>Oscillatoriophycideae</taxon>
        <taxon>Chroococcales</taxon>
        <taxon>Aphanothecaceae</taxon>
        <taxon>Gloeothece</taxon>
        <taxon>Gloeothece verrucosa</taxon>
    </lineage>
</organism>
<dbReference type="EMBL" id="CP002199">
    <property type="protein sequence ID" value="ADN17672.1"/>
    <property type="molecule type" value="Genomic_DNA"/>
</dbReference>
<dbReference type="KEGG" id="cyj:Cyan7822_5817"/>
<keyword evidence="2" id="KW-0614">Plasmid</keyword>
<dbReference type="RefSeq" id="WP_013334422.1">
    <property type="nucleotide sequence ID" value="NC_014533.1"/>
</dbReference>
<name>E0UL42_GLOV7</name>
<geneLocation type="plasmid" evidence="2 3">
    <name>Cy782201</name>
</geneLocation>
<dbReference type="InterPro" id="IPR007803">
    <property type="entry name" value="Asp/Arg/Pro-Hydrxlase"/>
</dbReference>
<dbReference type="OrthoDB" id="1441538at2"/>
<keyword evidence="3" id="KW-1185">Reference proteome</keyword>
<protein>
    <recommendedName>
        <fullName evidence="1">Aspartyl/asparaginy/proline hydroxylase domain-containing protein</fullName>
    </recommendedName>
</protein>
<evidence type="ECO:0000259" key="1">
    <source>
        <dbReference type="Pfam" id="PF05118"/>
    </source>
</evidence>
<evidence type="ECO:0000313" key="2">
    <source>
        <dbReference type="EMBL" id="ADN17672.1"/>
    </source>
</evidence>
<reference evidence="3" key="1">
    <citation type="journal article" date="2011" name="MBio">
        <title>Novel metabolic attributes of the genus Cyanothece, comprising a group of unicellular nitrogen-fixing Cyanobacteria.</title>
        <authorList>
            <person name="Bandyopadhyay A."/>
            <person name="Elvitigala T."/>
            <person name="Welsh E."/>
            <person name="Stockel J."/>
            <person name="Liberton M."/>
            <person name="Min H."/>
            <person name="Sherman L.A."/>
            <person name="Pakrasi H.B."/>
        </authorList>
    </citation>
    <scope>NUCLEOTIDE SEQUENCE [LARGE SCALE GENOMIC DNA]</scope>
    <source>
        <strain evidence="3">PCC 7822</strain>
        <plasmid evidence="3">Cy782201</plasmid>
    </source>
</reference>